<dbReference type="Pfam" id="PF00356">
    <property type="entry name" value="LacI"/>
    <property type="match status" value="1"/>
</dbReference>
<dbReference type="InterPro" id="IPR000843">
    <property type="entry name" value="HTH_LacI"/>
</dbReference>
<keyword evidence="2 5" id="KW-0238">DNA-binding</keyword>
<dbReference type="PANTHER" id="PTHR30146">
    <property type="entry name" value="LACI-RELATED TRANSCRIPTIONAL REPRESSOR"/>
    <property type="match status" value="1"/>
</dbReference>
<dbReference type="RefSeq" id="WP_210656637.1">
    <property type="nucleotide sequence ID" value="NZ_JAGKSP010000002.1"/>
</dbReference>
<keyword evidence="3" id="KW-0804">Transcription</keyword>
<dbReference type="PANTHER" id="PTHR30146:SF109">
    <property type="entry name" value="HTH-TYPE TRANSCRIPTIONAL REGULATOR GALS"/>
    <property type="match status" value="1"/>
</dbReference>
<evidence type="ECO:0000259" key="4">
    <source>
        <dbReference type="PROSITE" id="PS50932"/>
    </source>
</evidence>
<dbReference type="InterPro" id="IPR046335">
    <property type="entry name" value="LacI/GalR-like_sensor"/>
</dbReference>
<organism evidence="5 6">
    <name type="scientific">Paenibacillus lignilyticus</name>
    <dbReference type="NCBI Taxonomy" id="1172615"/>
    <lineage>
        <taxon>Bacteria</taxon>
        <taxon>Bacillati</taxon>
        <taxon>Bacillota</taxon>
        <taxon>Bacilli</taxon>
        <taxon>Bacillales</taxon>
        <taxon>Paenibacillaceae</taxon>
        <taxon>Paenibacillus</taxon>
    </lineage>
</organism>
<sequence length="338" mass="37533">MTTIKDLAKATGLSVTTVSRALNGYSDVNEETRKKIKQAAEKLNYRPSAAARSLVMKKSRTIGVIISDINREGVKDALAYEILCGINDRSTMLDYDILLFSTSSKKQLKKSYSDLCKERGVDGAIVFGLRVNDPYLEEIVRKADFPCVLIDIPVESKNAGHVTTDNVYGATLAVNHLLELGHRKIAMINGHNEAAVSIRRLQGYKLALEKAGIPYDPDLVFDGNFSEDGGCEAMYRILLNHPDVTAVFSASDLMVLGALRAMEKLKRQVPQTLSIVGYDDIPVAAYCSPKLTTIRQDKYEMGYQAAQLVIDMMENRQIDRKIVLQNELIIRESTRAIP</sequence>
<dbReference type="Pfam" id="PF13377">
    <property type="entry name" value="Peripla_BP_3"/>
    <property type="match status" value="1"/>
</dbReference>
<comment type="caution">
    <text evidence="5">The sequence shown here is derived from an EMBL/GenBank/DDBJ whole genome shotgun (WGS) entry which is preliminary data.</text>
</comment>
<dbReference type="PROSITE" id="PS50932">
    <property type="entry name" value="HTH_LACI_2"/>
    <property type="match status" value="1"/>
</dbReference>
<dbReference type="Proteomes" id="UP000673394">
    <property type="component" value="Unassembled WGS sequence"/>
</dbReference>
<dbReference type="Gene3D" id="3.40.50.2300">
    <property type="match status" value="2"/>
</dbReference>
<dbReference type="Gene3D" id="1.10.260.40">
    <property type="entry name" value="lambda repressor-like DNA-binding domains"/>
    <property type="match status" value="1"/>
</dbReference>
<dbReference type="InterPro" id="IPR010982">
    <property type="entry name" value="Lambda_DNA-bd_dom_sf"/>
</dbReference>
<dbReference type="GO" id="GO:0003677">
    <property type="term" value="F:DNA binding"/>
    <property type="evidence" value="ECO:0007669"/>
    <property type="project" value="UniProtKB-KW"/>
</dbReference>
<dbReference type="CDD" id="cd06267">
    <property type="entry name" value="PBP1_LacI_sugar_binding-like"/>
    <property type="match status" value="1"/>
</dbReference>
<dbReference type="SUPFAM" id="SSF47413">
    <property type="entry name" value="lambda repressor-like DNA-binding domains"/>
    <property type="match status" value="1"/>
</dbReference>
<keyword evidence="6" id="KW-1185">Reference proteome</keyword>
<proteinExistence type="predicted"/>
<evidence type="ECO:0000313" key="6">
    <source>
        <dbReference type="Proteomes" id="UP000673394"/>
    </source>
</evidence>
<reference evidence="5 6" key="1">
    <citation type="submission" date="2021-04" db="EMBL/GenBank/DDBJ databases">
        <title>Paenibacillus sp. DLE-14 whole genome sequence.</title>
        <authorList>
            <person name="Ham Y.J."/>
        </authorList>
    </citation>
    <scope>NUCLEOTIDE SEQUENCE [LARGE SCALE GENOMIC DNA]</scope>
    <source>
        <strain evidence="5 6">DLE-14</strain>
    </source>
</reference>
<dbReference type="SMART" id="SM00354">
    <property type="entry name" value="HTH_LACI"/>
    <property type="match status" value="1"/>
</dbReference>
<protein>
    <submittedName>
        <fullName evidence="5">LacI family DNA-binding transcriptional regulator</fullName>
    </submittedName>
</protein>
<evidence type="ECO:0000256" key="3">
    <source>
        <dbReference type="ARBA" id="ARBA00023163"/>
    </source>
</evidence>
<dbReference type="SUPFAM" id="SSF53822">
    <property type="entry name" value="Periplasmic binding protein-like I"/>
    <property type="match status" value="1"/>
</dbReference>
<evidence type="ECO:0000256" key="2">
    <source>
        <dbReference type="ARBA" id="ARBA00023125"/>
    </source>
</evidence>
<gene>
    <name evidence="5" type="ORF">I8J30_06895</name>
</gene>
<dbReference type="EMBL" id="JAGKSP010000002">
    <property type="protein sequence ID" value="MBP3962430.1"/>
    <property type="molecule type" value="Genomic_DNA"/>
</dbReference>
<evidence type="ECO:0000313" key="5">
    <source>
        <dbReference type="EMBL" id="MBP3962430.1"/>
    </source>
</evidence>
<keyword evidence="1" id="KW-0805">Transcription regulation</keyword>
<dbReference type="CDD" id="cd01392">
    <property type="entry name" value="HTH_LacI"/>
    <property type="match status" value="1"/>
</dbReference>
<name>A0ABS5C9C4_9BACL</name>
<evidence type="ECO:0000256" key="1">
    <source>
        <dbReference type="ARBA" id="ARBA00023015"/>
    </source>
</evidence>
<accession>A0ABS5C9C4</accession>
<feature type="domain" description="HTH lacI-type" evidence="4">
    <location>
        <begin position="2"/>
        <end position="56"/>
    </location>
</feature>
<dbReference type="InterPro" id="IPR028082">
    <property type="entry name" value="Peripla_BP_I"/>
</dbReference>